<dbReference type="AlphaFoldDB" id="A0A819CR08"/>
<dbReference type="InterPro" id="IPR001810">
    <property type="entry name" value="F-box_dom"/>
</dbReference>
<name>A0A819CR08_9BILA</name>
<feature type="domain" description="F-box" evidence="1">
    <location>
        <begin position="2"/>
        <end position="52"/>
    </location>
</feature>
<gene>
    <name evidence="2" type="ORF">OXD698_LOCUS19145</name>
</gene>
<comment type="caution">
    <text evidence="2">The sequence shown here is derived from an EMBL/GenBank/DDBJ whole genome shotgun (WGS) entry which is preliminary data.</text>
</comment>
<protein>
    <recommendedName>
        <fullName evidence="1">F-box domain-containing protein</fullName>
    </recommendedName>
</protein>
<sequence length="571" mass="67304">MTMKFELLPNEIFIECFQYLNAADVFYSFDRLNYRFYTLIRTIPLRLNFEEFKKSKFNQFCQIILSDSELKHQIISLKLSNKGTRGQIKEFLSLFPLNEFINLRSLSLIDLKEENVEQLKPMLALISNLYYFSYTNSEHKTSAILSELSKSKLRILSIREFQYSTFILKEMSITALTISYCACYQLLGIFQYALTLKYLKIEHLANYAYGNGPSKLSTGNAVRLNQLIINDCKADFEMIEQWLKHTPNLTIFTIKAVNCVNMINADRWQNLIESSLLHLRVFNFYFSLSYYSDSYNNVLNKLQQFQTNFWSKQHHWHTNYEHNERSASIHTMPYVWNEYRLLTSFNNYGNLNGFDKVTKLTLSQMTIKDNSPYYFNNVKSLELINENHFDTYPDEYMLQKEQIKFLNKIVNLSNIKYLKIPAPSYKLFSSSLLLEILKELPYVSSLEIDKDSLTLCVKDRELRKYLNTKITTLYLYNYSPYGDYIKSDEVDLLPETFSNLEQLHCNIGSSVGLSLIVKNFSKLSIINSTTISEEVHSWIQENASKLNVYINFYEIYNDDDDDEHLYDELDL</sequence>
<dbReference type="SUPFAM" id="SSF52047">
    <property type="entry name" value="RNI-like"/>
    <property type="match status" value="1"/>
</dbReference>
<reference evidence="2" key="1">
    <citation type="submission" date="2021-02" db="EMBL/GenBank/DDBJ databases">
        <authorList>
            <person name="Nowell W R."/>
        </authorList>
    </citation>
    <scope>NUCLEOTIDE SEQUENCE</scope>
</reference>
<evidence type="ECO:0000313" key="2">
    <source>
        <dbReference type="EMBL" id="CAF3816140.1"/>
    </source>
</evidence>
<accession>A0A819CR08</accession>
<dbReference type="EMBL" id="CAJOAZ010001448">
    <property type="protein sequence ID" value="CAF3816140.1"/>
    <property type="molecule type" value="Genomic_DNA"/>
</dbReference>
<evidence type="ECO:0000259" key="1">
    <source>
        <dbReference type="PROSITE" id="PS50181"/>
    </source>
</evidence>
<evidence type="ECO:0000313" key="3">
    <source>
        <dbReference type="Proteomes" id="UP000663844"/>
    </source>
</evidence>
<dbReference type="PROSITE" id="PS50181">
    <property type="entry name" value="FBOX"/>
    <property type="match status" value="1"/>
</dbReference>
<dbReference type="Proteomes" id="UP000663844">
    <property type="component" value="Unassembled WGS sequence"/>
</dbReference>
<proteinExistence type="predicted"/>
<organism evidence="2 3">
    <name type="scientific">Adineta steineri</name>
    <dbReference type="NCBI Taxonomy" id="433720"/>
    <lineage>
        <taxon>Eukaryota</taxon>
        <taxon>Metazoa</taxon>
        <taxon>Spiralia</taxon>
        <taxon>Gnathifera</taxon>
        <taxon>Rotifera</taxon>
        <taxon>Eurotatoria</taxon>
        <taxon>Bdelloidea</taxon>
        <taxon>Adinetida</taxon>
        <taxon>Adinetidae</taxon>
        <taxon>Adineta</taxon>
    </lineage>
</organism>